<evidence type="ECO:0008006" key="3">
    <source>
        <dbReference type="Google" id="ProtNLM"/>
    </source>
</evidence>
<dbReference type="Proteomes" id="UP001240643">
    <property type="component" value="Unassembled WGS sequence"/>
</dbReference>
<dbReference type="Pfam" id="PF13589">
    <property type="entry name" value="HATPase_c_3"/>
    <property type="match status" value="1"/>
</dbReference>
<keyword evidence="2" id="KW-1185">Reference proteome</keyword>
<protein>
    <recommendedName>
        <fullName evidence="3">ATP-binding protein</fullName>
    </recommendedName>
</protein>
<comment type="caution">
    <text evidence="1">The sequence shown here is derived from an EMBL/GenBank/DDBJ whole genome shotgun (WGS) entry which is preliminary data.</text>
</comment>
<gene>
    <name evidence="1" type="ORF">J2Z62_000424</name>
</gene>
<evidence type="ECO:0000313" key="2">
    <source>
        <dbReference type="Proteomes" id="UP001240643"/>
    </source>
</evidence>
<dbReference type="Gene3D" id="3.30.565.10">
    <property type="entry name" value="Histidine kinase-like ATPase, C-terminal domain"/>
    <property type="match status" value="1"/>
</dbReference>
<dbReference type="SUPFAM" id="SSF55874">
    <property type="entry name" value="ATPase domain of HSP90 chaperone/DNA topoisomerase II/histidine kinase"/>
    <property type="match status" value="1"/>
</dbReference>
<organism evidence="1 2">
    <name type="scientific">Mycoplasmoides fastidiosum</name>
    <dbReference type="NCBI Taxonomy" id="92758"/>
    <lineage>
        <taxon>Bacteria</taxon>
        <taxon>Bacillati</taxon>
        <taxon>Mycoplasmatota</taxon>
        <taxon>Mycoplasmoidales</taxon>
        <taxon>Mycoplasmoidaceae</taxon>
        <taxon>Mycoplasmoides</taxon>
    </lineage>
</organism>
<dbReference type="InterPro" id="IPR036890">
    <property type="entry name" value="HATPase_C_sf"/>
</dbReference>
<dbReference type="RefSeq" id="WP_256547320.1">
    <property type="nucleotide sequence ID" value="NZ_CP101809.1"/>
</dbReference>
<dbReference type="EMBL" id="JAUSWO010000001">
    <property type="protein sequence ID" value="MDQ0513986.1"/>
    <property type="molecule type" value="Genomic_DNA"/>
</dbReference>
<proteinExistence type="predicted"/>
<evidence type="ECO:0000313" key="1">
    <source>
        <dbReference type="EMBL" id="MDQ0513986.1"/>
    </source>
</evidence>
<name>A0ABU0LZ46_9BACT</name>
<sequence length="510" mass="59544">MNNEGFKIEFDKNTIDHLGIKLYSSFLPVIAELISNSYDADAENIVISIDYNNKIVTIKDNGIGMNHDELNRNFLVIGKNRRLTEKNGLSLIKKRKITGKKGLGKLAVFGVAKTVEVISVKEGIKNAFIINYDDLKAEISNHYRPKIIFENQSTNESSGTTIIIKEIKQNSIMSIEDLAKSLSRRFTFYDNDFEIKILNENNNVEILVNKSLYFDSLEKQFEWKFPADFSNEIISSVELKRLNEQKVTGKIYTKRTPLMKKDSGFVLYVRNKLASENVFFNDRANDRFNSYVTGFFNIDFIDDSNENDYISTTRQSILWEENEITLQLKNDLNKLISKISESWRKNRKKEKEDQLKLDDSFFNGLNQAEINSIKKVKDTLLNNSAEIDDIESIKRVLEGVRNAFKFESFQKYIYNLKDEEITVDTIEKITSDWEYIEAKELAQVAVGRIRAIEQFEKFVHENASESKIIQPFLEKFPWILDPRITTFKRETTYRKLLKENFPEKKIRRKK</sequence>
<accession>A0ABU0LZ46</accession>
<reference evidence="1" key="1">
    <citation type="submission" date="2023-07" db="EMBL/GenBank/DDBJ databases">
        <title>Genomic Encyclopedia of Type Strains, Phase IV (KMG-IV): sequencing the most valuable type-strain genomes for metagenomic binning, comparative biology and taxonomic classification.</title>
        <authorList>
            <person name="Goeker M."/>
        </authorList>
    </citation>
    <scope>NUCLEOTIDE SEQUENCE [LARGE SCALE GENOMIC DNA]</scope>
    <source>
        <strain evidence="1">DSM 21204</strain>
    </source>
</reference>